<reference evidence="2 3" key="1">
    <citation type="submission" date="2015-09" db="EMBL/GenBank/DDBJ databases">
        <title>Genome sequence of the marine flavobacterium Croceitalea dokdonensis DOKDO 023 that contains proton- and sodium-pumping rhodopsins.</title>
        <authorList>
            <person name="Kwon S.-K."/>
            <person name="Lee H.K."/>
            <person name="Kwak M.-J."/>
            <person name="Kim J.F."/>
        </authorList>
    </citation>
    <scope>NUCLEOTIDE SEQUENCE [LARGE SCALE GENOMIC DNA]</scope>
    <source>
        <strain evidence="2 3">DOKDO 023</strain>
    </source>
</reference>
<name>A0A0P7AW36_9FLAO</name>
<evidence type="ECO:0000313" key="3">
    <source>
        <dbReference type="Proteomes" id="UP000050280"/>
    </source>
</evidence>
<accession>A0A0P7AW36</accession>
<comment type="caution">
    <text evidence="2">The sequence shown here is derived from an EMBL/GenBank/DDBJ whole genome shotgun (WGS) entry which is preliminary data.</text>
</comment>
<dbReference type="EMBL" id="LDJX01000003">
    <property type="protein sequence ID" value="KPM32162.1"/>
    <property type="molecule type" value="Genomic_DNA"/>
</dbReference>
<feature type="transmembrane region" description="Helical" evidence="1">
    <location>
        <begin position="31"/>
        <end position="52"/>
    </location>
</feature>
<sequence length="53" mass="6139">MRKKKKYPTVLDEKEEIDLRNATDRTDAKKLSFLVFVAALLLTLFIALIVVLF</sequence>
<keyword evidence="1" id="KW-0472">Membrane</keyword>
<keyword evidence="3" id="KW-1185">Reference proteome</keyword>
<organism evidence="2 3">
    <name type="scientific">Croceitalea dokdonensis DOKDO 023</name>
    <dbReference type="NCBI Taxonomy" id="1300341"/>
    <lineage>
        <taxon>Bacteria</taxon>
        <taxon>Pseudomonadati</taxon>
        <taxon>Bacteroidota</taxon>
        <taxon>Flavobacteriia</taxon>
        <taxon>Flavobacteriales</taxon>
        <taxon>Flavobacteriaceae</taxon>
        <taxon>Croceitalea</taxon>
    </lineage>
</organism>
<keyword evidence="1" id="KW-1133">Transmembrane helix</keyword>
<evidence type="ECO:0000256" key="1">
    <source>
        <dbReference type="SAM" id="Phobius"/>
    </source>
</evidence>
<keyword evidence="1" id="KW-0812">Transmembrane</keyword>
<dbReference type="AlphaFoldDB" id="A0A0P7AW36"/>
<proteinExistence type="predicted"/>
<protein>
    <submittedName>
        <fullName evidence="2">Uncharacterized protein</fullName>
    </submittedName>
</protein>
<dbReference type="RefSeq" id="WP_157449696.1">
    <property type="nucleotide sequence ID" value="NZ_LDJX01000003.1"/>
</dbReference>
<evidence type="ECO:0000313" key="2">
    <source>
        <dbReference type="EMBL" id="KPM32162.1"/>
    </source>
</evidence>
<gene>
    <name evidence="2" type="ORF">I595_1811</name>
</gene>
<dbReference type="Proteomes" id="UP000050280">
    <property type="component" value="Unassembled WGS sequence"/>
</dbReference>